<evidence type="ECO:0000256" key="5">
    <source>
        <dbReference type="ARBA" id="ARBA00023237"/>
    </source>
</evidence>
<dbReference type="Pfam" id="PF14322">
    <property type="entry name" value="SusD-like_3"/>
    <property type="match status" value="1"/>
</dbReference>
<evidence type="ECO:0000256" key="3">
    <source>
        <dbReference type="ARBA" id="ARBA00022729"/>
    </source>
</evidence>
<name>A0A5B9FQW9_9FLAO</name>
<protein>
    <submittedName>
        <fullName evidence="8">RagB/SusD family nutrient uptake outer membrane protein</fullName>
    </submittedName>
</protein>
<evidence type="ECO:0000313" key="8">
    <source>
        <dbReference type="EMBL" id="QEE48118.1"/>
    </source>
</evidence>
<evidence type="ECO:0000256" key="4">
    <source>
        <dbReference type="ARBA" id="ARBA00023136"/>
    </source>
</evidence>
<evidence type="ECO:0000256" key="1">
    <source>
        <dbReference type="ARBA" id="ARBA00004442"/>
    </source>
</evidence>
<accession>A0A5B9FQW9</accession>
<dbReference type="OrthoDB" id="630434at2"/>
<evidence type="ECO:0000259" key="6">
    <source>
        <dbReference type="Pfam" id="PF07980"/>
    </source>
</evidence>
<dbReference type="InterPro" id="IPR012944">
    <property type="entry name" value="SusD_RagB_dom"/>
</dbReference>
<keyword evidence="9" id="KW-1185">Reference proteome</keyword>
<dbReference type="PROSITE" id="PS51257">
    <property type="entry name" value="PROKAR_LIPOPROTEIN"/>
    <property type="match status" value="1"/>
</dbReference>
<dbReference type="InterPro" id="IPR011990">
    <property type="entry name" value="TPR-like_helical_dom_sf"/>
</dbReference>
<dbReference type="Proteomes" id="UP000321222">
    <property type="component" value="Chromosome"/>
</dbReference>
<dbReference type="AlphaFoldDB" id="A0A5B9FQW9"/>
<dbReference type="RefSeq" id="WP_147581620.1">
    <property type="nucleotide sequence ID" value="NZ_CP042831.1"/>
</dbReference>
<dbReference type="KEGG" id="fak:FUA48_00555"/>
<sequence length="495" mass="54678">MKNIFRISLLALFIGTVSCEDATDIIQESELSEDVAYQTVDDLRSGLIGVYAAYGPDSGGNGAGNSVLFNDLFTDNLKRGASSSGQGNQVYSFIMQPGTGFPTSIWGSRYSVINFANRVLRAWDRIYPTLETEAERNDANEIKAQLLAMRGFMHFELLQYFAPSYTDLSQPGVIIMDFVPEITQVFPRNTVGEVFTFVDGDLAQAAQLMGDTFDTYESYSSADLEEVFYINPDVIKAMQARVALFEGNYGVAETLANELVQAHPLAELQAYQNMFLSDDLSVSEQIWSLSRRLGNNRLVALYAANGAGGDGSPFFEMSNGLYNLLSNNDVRKLVLYFGDESEFVATDSPENFLLIGKYQGTPDGAQINDFKVFRSSEMQLIKAECEARGGNLTAAANSIKALRDKRYINDAPAPVYANLDAALTDILLERRLELAFEGHRYLDLKRLNRGISRNGTDCASFSAPCELNPGDYRFTLPIPNTEISANPTIEQNPGY</sequence>
<dbReference type="GO" id="GO:0009279">
    <property type="term" value="C:cell outer membrane"/>
    <property type="evidence" value="ECO:0007669"/>
    <property type="project" value="UniProtKB-SubCell"/>
</dbReference>
<comment type="similarity">
    <text evidence="2">Belongs to the SusD family.</text>
</comment>
<proteinExistence type="inferred from homology"/>
<organism evidence="8 9">
    <name type="scientific">Flavobacterium alkalisoli</name>
    <dbReference type="NCBI Taxonomy" id="2602769"/>
    <lineage>
        <taxon>Bacteria</taxon>
        <taxon>Pseudomonadati</taxon>
        <taxon>Bacteroidota</taxon>
        <taxon>Flavobacteriia</taxon>
        <taxon>Flavobacteriales</taxon>
        <taxon>Flavobacteriaceae</taxon>
        <taxon>Flavobacterium</taxon>
    </lineage>
</organism>
<dbReference type="Pfam" id="PF07980">
    <property type="entry name" value="SusD_RagB"/>
    <property type="match status" value="1"/>
</dbReference>
<dbReference type="Gene3D" id="1.25.40.390">
    <property type="match status" value="1"/>
</dbReference>
<keyword evidence="4" id="KW-0472">Membrane</keyword>
<reference evidence="8 9" key="1">
    <citation type="submission" date="2019-08" db="EMBL/GenBank/DDBJ databases">
        <title>Flavobacterium alkalisoli sp. nov., isolated from rhizosphere soil of Suaeda salsa.</title>
        <authorList>
            <person name="Sun J.-Q."/>
            <person name="Xu L."/>
        </authorList>
    </citation>
    <scope>NUCLEOTIDE SEQUENCE [LARGE SCALE GENOMIC DNA]</scope>
    <source>
        <strain evidence="8 9">XS-5</strain>
    </source>
</reference>
<feature type="domain" description="RagB/SusD" evidence="6">
    <location>
        <begin position="366"/>
        <end position="495"/>
    </location>
</feature>
<keyword evidence="5" id="KW-0998">Cell outer membrane</keyword>
<dbReference type="SUPFAM" id="SSF48452">
    <property type="entry name" value="TPR-like"/>
    <property type="match status" value="1"/>
</dbReference>
<evidence type="ECO:0000256" key="2">
    <source>
        <dbReference type="ARBA" id="ARBA00006275"/>
    </source>
</evidence>
<feature type="domain" description="SusD-like N-terminal" evidence="7">
    <location>
        <begin position="73"/>
        <end position="214"/>
    </location>
</feature>
<dbReference type="InterPro" id="IPR033985">
    <property type="entry name" value="SusD-like_N"/>
</dbReference>
<evidence type="ECO:0000313" key="9">
    <source>
        <dbReference type="Proteomes" id="UP000321222"/>
    </source>
</evidence>
<evidence type="ECO:0000259" key="7">
    <source>
        <dbReference type="Pfam" id="PF14322"/>
    </source>
</evidence>
<comment type="subcellular location">
    <subcellularLocation>
        <location evidence="1">Cell outer membrane</location>
    </subcellularLocation>
</comment>
<dbReference type="EMBL" id="CP042831">
    <property type="protein sequence ID" value="QEE48118.1"/>
    <property type="molecule type" value="Genomic_DNA"/>
</dbReference>
<gene>
    <name evidence="8" type="ORF">FUA48_00555</name>
</gene>
<keyword evidence="3" id="KW-0732">Signal</keyword>